<gene>
    <name evidence="1" type="ORF">PSON_ATCC_30995.1.T1080011</name>
</gene>
<reference evidence="1" key="1">
    <citation type="submission" date="2021-01" db="EMBL/GenBank/DDBJ databases">
        <authorList>
            <consortium name="Genoscope - CEA"/>
            <person name="William W."/>
        </authorList>
    </citation>
    <scope>NUCLEOTIDE SEQUENCE</scope>
</reference>
<keyword evidence="2" id="KW-1185">Reference proteome</keyword>
<sequence>MFKSVFHCLSYSFRKIKLLDIFIQRSMLTQTNQNKKNSGAKQKSPIQKRVACLRWISLFTNICQMQEKINKGEFLNFFFLDQSNILKCQSIKYASINSQKIIHQNSFFLLRLKMGICNSNQQNKQKEIKQIIQVEQPVPKNSNKETSKNFENFECLFFDQYQFRWLKKKCYIECDQDNQLIYLYNGYMVRLMKKFSLLENEVFNNLEQIKYIEWVGNFENLRRVSKWKLNWNGQILQNVGGYYSKSGQKQGIWKDIMKNFCSKVLVFEVGQMEIHLQQQNNVLYKNKIYQISGGGYYNQQSQKTGNWSDLSDEFWDENQIIYNGYYNNQGIKVGRWNIVFKEIFKSQNKYIGGGQYYCSQGTKIGRWVELWEGFKYEAKVIYLGEYNLKGIKIGRWDIMYCRYNEQEYKQIGGGTYDSSSGIKMGKWVELWEAFWRESQVTYIGEYNNKGIKVGRWDFQFISDFDQITVQIGGGSYDSTQGFKIGSWVELDEGFNCFQNVTNIGDYNKNGLKAGRWNIFFKSPFDQEYKKIGGGIYDSFSGIKIGKWIEQDERFVYEKQVTYNGEYNINSMKIGRWDIMYDKKGNGEYNQMLKLSLKFLSGGGSYNTTTGIKIGRWVELWEGFQYSAKVTYVGEYNLKGMKVDKWDIMYELDKIYKQIGFGMYDCIYGIKIGRWVELDEKFLDGNQIIYYGDYNDKGMKVGKWVETDLKINKQCGEINYEN</sequence>
<organism evidence="1 2">
    <name type="scientific">Paramecium sonneborni</name>
    <dbReference type="NCBI Taxonomy" id="65129"/>
    <lineage>
        <taxon>Eukaryota</taxon>
        <taxon>Sar</taxon>
        <taxon>Alveolata</taxon>
        <taxon>Ciliophora</taxon>
        <taxon>Intramacronucleata</taxon>
        <taxon>Oligohymenophorea</taxon>
        <taxon>Peniculida</taxon>
        <taxon>Parameciidae</taxon>
        <taxon>Paramecium</taxon>
    </lineage>
</organism>
<dbReference type="OrthoDB" id="5981048at2759"/>
<protein>
    <submittedName>
        <fullName evidence="1">Uncharacterized protein</fullName>
    </submittedName>
</protein>
<name>A0A8S1QJP9_9CILI</name>
<dbReference type="EMBL" id="CAJJDN010000108">
    <property type="protein sequence ID" value="CAD8115251.1"/>
    <property type="molecule type" value="Genomic_DNA"/>
</dbReference>
<proteinExistence type="predicted"/>
<comment type="caution">
    <text evidence="1">The sequence shown here is derived from an EMBL/GenBank/DDBJ whole genome shotgun (WGS) entry which is preliminary data.</text>
</comment>
<evidence type="ECO:0000313" key="1">
    <source>
        <dbReference type="EMBL" id="CAD8115251.1"/>
    </source>
</evidence>
<dbReference type="Proteomes" id="UP000692954">
    <property type="component" value="Unassembled WGS sequence"/>
</dbReference>
<dbReference type="PANTHER" id="PTHR33706">
    <property type="entry name" value="MORN VARIANT REPEAT PROTEIN"/>
    <property type="match status" value="1"/>
</dbReference>
<accession>A0A8S1QJP9</accession>
<evidence type="ECO:0000313" key="2">
    <source>
        <dbReference type="Proteomes" id="UP000692954"/>
    </source>
</evidence>
<dbReference type="PANTHER" id="PTHR33706:SF1">
    <property type="entry name" value="TPR REPEAT PROTEIN"/>
    <property type="match status" value="1"/>
</dbReference>
<dbReference type="AlphaFoldDB" id="A0A8S1QJP9"/>